<accession>A0A3S0LM37</accession>
<evidence type="ECO:0000256" key="1">
    <source>
        <dbReference type="ARBA" id="ARBA00007734"/>
    </source>
</evidence>
<organism evidence="5 6">
    <name type="scientific">Shewanella canadensis</name>
    <dbReference type="NCBI Taxonomy" id="271096"/>
    <lineage>
        <taxon>Bacteria</taxon>
        <taxon>Pseudomonadati</taxon>
        <taxon>Pseudomonadota</taxon>
        <taxon>Gammaproteobacteria</taxon>
        <taxon>Alteromonadales</taxon>
        <taxon>Shewanellaceae</taxon>
        <taxon>Shewanella</taxon>
    </lineage>
</organism>
<dbReference type="Proteomes" id="UP000267448">
    <property type="component" value="Unassembled WGS sequence"/>
</dbReference>
<evidence type="ECO:0000313" key="5">
    <source>
        <dbReference type="EMBL" id="RTR38652.1"/>
    </source>
</evidence>
<dbReference type="PROSITE" id="PS00922">
    <property type="entry name" value="TRANSGLYCOSYLASE"/>
    <property type="match status" value="1"/>
</dbReference>
<dbReference type="GO" id="GO:0008933">
    <property type="term" value="F:peptidoglycan lytic transglycosylase activity"/>
    <property type="evidence" value="ECO:0007669"/>
    <property type="project" value="InterPro"/>
</dbReference>
<keyword evidence="3" id="KW-0732">Signal</keyword>
<dbReference type="AlphaFoldDB" id="A0A3S0LM37"/>
<dbReference type="PANTHER" id="PTHR37423">
    <property type="entry name" value="SOLUBLE LYTIC MUREIN TRANSGLYCOSYLASE-RELATED"/>
    <property type="match status" value="1"/>
</dbReference>
<dbReference type="RefSeq" id="WP_126520268.1">
    <property type="nucleotide sequence ID" value="NZ_RXNU01000005.1"/>
</dbReference>
<evidence type="ECO:0000259" key="4">
    <source>
        <dbReference type="Pfam" id="PF01464"/>
    </source>
</evidence>
<reference evidence="5 6" key="1">
    <citation type="submission" date="2018-12" db="EMBL/GenBank/DDBJ databases">
        <authorList>
            <person name="Yu L."/>
        </authorList>
    </citation>
    <scope>NUCLEOTIDE SEQUENCE [LARGE SCALE GENOMIC DNA]</scope>
    <source>
        <strain evidence="5 6">HAW-EB2</strain>
    </source>
</reference>
<dbReference type="InterPro" id="IPR000189">
    <property type="entry name" value="Transglyc_AS"/>
</dbReference>
<gene>
    <name evidence="5" type="ORF">EKG38_10760</name>
</gene>
<evidence type="ECO:0000256" key="2">
    <source>
        <dbReference type="SAM" id="Coils"/>
    </source>
</evidence>
<dbReference type="SUPFAM" id="SSF53955">
    <property type="entry name" value="Lysozyme-like"/>
    <property type="match status" value="1"/>
</dbReference>
<dbReference type="OrthoDB" id="5620293at2"/>
<dbReference type="GO" id="GO:0000270">
    <property type="term" value="P:peptidoglycan metabolic process"/>
    <property type="evidence" value="ECO:0007669"/>
    <property type="project" value="InterPro"/>
</dbReference>
<dbReference type="CDD" id="cd16893">
    <property type="entry name" value="LT_MltC_MltE"/>
    <property type="match status" value="1"/>
</dbReference>
<dbReference type="EMBL" id="RXNU01000005">
    <property type="protein sequence ID" value="RTR38652.1"/>
    <property type="molecule type" value="Genomic_DNA"/>
</dbReference>
<protein>
    <recommendedName>
        <fullName evidence="4">Transglycosylase SLT domain-containing protein</fullName>
    </recommendedName>
</protein>
<dbReference type="Pfam" id="PF01464">
    <property type="entry name" value="SLT"/>
    <property type="match status" value="1"/>
</dbReference>
<dbReference type="GO" id="GO:0016020">
    <property type="term" value="C:membrane"/>
    <property type="evidence" value="ECO:0007669"/>
    <property type="project" value="InterPro"/>
</dbReference>
<keyword evidence="6" id="KW-1185">Reference proteome</keyword>
<keyword evidence="2" id="KW-0175">Coiled coil</keyword>
<sequence>MNKILLASLLAIGIFCATAEEQTNTETQFEAMMQEPAFQLYVRQQQDAWLAHQENTQIKFAAYRAELEKRWGFAEVNSSSKLVIYSQDQSAKLVVDHDNQAITVSLLKERESRDEADLKAFFIKAMKSELSDQMGSENAGPELTVAESLGLEPEKVDSLANDLVNNSTPVSEIEAIQSVVDDVERNLKKAKNEYAIVADSGLSEAGTLLTRQQSTIKEMEQQKARYVKLQQERIANPRSKSTTARKVPFQMSYWRAAQPYLANIQHYAKQQKLSDALILAIMETESNYNPLSRSDVPAHGLMQIVRHSAGADVYHRLHRKLGSPSEGELYKPEINIVYGANYLNILYYSYLSKVTSPESKLYCAIAAYNTGAGNVAKAFTGTKNFNRAATAINQMSPEQVLAILLKELPYAETQNYLKKVLSARDKYQQLAPTKHFI</sequence>
<feature type="domain" description="Transglycosylase SLT" evidence="4">
    <location>
        <begin position="263"/>
        <end position="387"/>
    </location>
</feature>
<evidence type="ECO:0000256" key="3">
    <source>
        <dbReference type="SAM" id="SignalP"/>
    </source>
</evidence>
<dbReference type="Gene3D" id="1.10.530.10">
    <property type="match status" value="1"/>
</dbReference>
<comment type="caution">
    <text evidence="5">The sequence shown here is derived from an EMBL/GenBank/DDBJ whole genome shotgun (WGS) entry which is preliminary data.</text>
</comment>
<feature type="coiled-coil region" evidence="2">
    <location>
        <begin position="173"/>
        <end position="232"/>
    </location>
</feature>
<proteinExistence type="inferred from homology"/>
<name>A0A3S0LM37_9GAMM</name>
<evidence type="ECO:0000313" key="6">
    <source>
        <dbReference type="Proteomes" id="UP000267448"/>
    </source>
</evidence>
<feature type="chain" id="PRO_5018743458" description="Transglycosylase SLT domain-containing protein" evidence="3">
    <location>
        <begin position="20"/>
        <end position="437"/>
    </location>
</feature>
<comment type="similarity">
    <text evidence="1">Belongs to the transglycosylase Slt family.</text>
</comment>
<feature type="signal peptide" evidence="3">
    <location>
        <begin position="1"/>
        <end position="19"/>
    </location>
</feature>
<dbReference type="InterPro" id="IPR023346">
    <property type="entry name" value="Lysozyme-like_dom_sf"/>
</dbReference>
<dbReference type="InterPro" id="IPR008258">
    <property type="entry name" value="Transglycosylase_SLT_dom_1"/>
</dbReference>
<dbReference type="PANTHER" id="PTHR37423:SF2">
    <property type="entry name" value="MEMBRANE-BOUND LYTIC MUREIN TRANSGLYCOSYLASE C"/>
    <property type="match status" value="1"/>
</dbReference>